<dbReference type="PANTHER" id="PTHR47738:SF3">
    <property type="entry name" value="PHOSPHOTRANSFERASE SYSTEM MANNITOL_FRUCTOSE-SPECIFIC IIA DOMAIN CONTAINING PROTEIN"/>
    <property type="match status" value="1"/>
</dbReference>
<evidence type="ECO:0000313" key="3">
    <source>
        <dbReference type="EMBL" id="EOW81028.1"/>
    </source>
</evidence>
<organism evidence="2 4">
    <name type="scientific">Enterococcus gilvus ATCC BAA-350</name>
    <dbReference type="NCBI Taxonomy" id="1158614"/>
    <lineage>
        <taxon>Bacteria</taxon>
        <taxon>Bacillati</taxon>
        <taxon>Bacillota</taxon>
        <taxon>Bacilli</taxon>
        <taxon>Lactobacillales</taxon>
        <taxon>Enterococcaceae</taxon>
        <taxon>Enterococcus</taxon>
    </lineage>
</organism>
<dbReference type="GeneID" id="301215946"/>
<dbReference type="PANTHER" id="PTHR47738">
    <property type="entry name" value="PTS SYSTEM FRUCTOSE-LIKE EIIA COMPONENT-RELATED"/>
    <property type="match status" value="1"/>
</dbReference>
<evidence type="ECO:0000313" key="5">
    <source>
        <dbReference type="Proteomes" id="UP000014160"/>
    </source>
</evidence>
<feature type="domain" description="PTS EIIA type-2" evidence="1">
    <location>
        <begin position="7"/>
        <end position="154"/>
    </location>
</feature>
<dbReference type="HOGENOM" id="CLU_072531_6_0_9"/>
<dbReference type="PATRIC" id="fig|1158614.3.peg.3635"/>
<dbReference type="AlphaFoldDB" id="R2XUP9"/>
<reference evidence="2 4" key="1">
    <citation type="submission" date="2013-02" db="EMBL/GenBank/DDBJ databases">
        <title>The Genome Sequence of Enterococcus gilvus ATCC BAA-350.</title>
        <authorList>
            <consortium name="The Broad Institute Genome Sequencing Platform"/>
            <consortium name="The Broad Institute Genome Sequencing Center for Infectious Disease"/>
            <person name="Earl A.M."/>
            <person name="Gilmore M.S."/>
            <person name="Lebreton F."/>
            <person name="Walker B."/>
            <person name="Young S.K."/>
            <person name="Zeng Q."/>
            <person name="Gargeya S."/>
            <person name="Fitzgerald M."/>
            <person name="Haas B."/>
            <person name="Abouelleil A."/>
            <person name="Alvarado L."/>
            <person name="Arachchi H.M."/>
            <person name="Berlin A.M."/>
            <person name="Chapman S.B."/>
            <person name="Dewar J."/>
            <person name="Goldberg J."/>
            <person name="Griggs A."/>
            <person name="Gujja S."/>
            <person name="Hansen M."/>
            <person name="Howarth C."/>
            <person name="Imamovic A."/>
            <person name="Larimer J."/>
            <person name="McCowan C."/>
            <person name="Murphy C."/>
            <person name="Neiman D."/>
            <person name="Pearson M."/>
            <person name="Priest M."/>
            <person name="Roberts A."/>
            <person name="Saif S."/>
            <person name="Shea T."/>
            <person name="Sisk P."/>
            <person name="Sykes S."/>
            <person name="Wortman J."/>
            <person name="Nusbaum C."/>
            <person name="Birren B."/>
        </authorList>
    </citation>
    <scope>NUCLEOTIDE SEQUENCE [LARGE SCALE GENOMIC DNA]</scope>
    <source>
        <strain evidence="2 4">ATCC BAA-350</strain>
    </source>
</reference>
<keyword evidence="5" id="KW-1185">Reference proteome</keyword>
<dbReference type="CDD" id="cd00211">
    <property type="entry name" value="PTS_IIA_fru"/>
    <property type="match status" value="1"/>
</dbReference>
<dbReference type="eggNOG" id="COG1762">
    <property type="taxonomic scope" value="Bacteria"/>
</dbReference>
<dbReference type="InterPro" id="IPR002178">
    <property type="entry name" value="PTS_EIIA_type-2_dom"/>
</dbReference>
<sequence length="156" mass="17667">MYMVEKNLVERNCILLDQEIHSFEEVIQLIGKEFESAQIVKPSYVEAVIEREKVFPTGLAADGHTIAIPHTDPEHVLRPGMGVVVTKEPIEVSMMGSPDIKLQSNIFFPLAMEHPKKQLDLLRQLMSIFKTKEDLDTIRAAKTPDDVLAVTSKIKW</sequence>
<gene>
    <name evidence="3" type="ORF">I592_00313</name>
    <name evidence="2" type="ORF">UKC_03649</name>
</gene>
<dbReference type="SUPFAM" id="SSF55804">
    <property type="entry name" value="Phoshotransferase/anion transport protein"/>
    <property type="match status" value="1"/>
</dbReference>
<reference evidence="3 5" key="2">
    <citation type="submission" date="2013-03" db="EMBL/GenBank/DDBJ databases">
        <title>The Genome Sequence of Enterococcus gilvus ATCC BAA-350 (PacBio/Illumina hybrid assembly).</title>
        <authorList>
            <consortium name="The Broad Institute Genomics Platform"/>
            <consortium name="The Broad Institute Genome Sequencing Center for Infectious Disease"/>
            <person name="Earl A."/>
            <person name="Russ C."/>
            <person name="Gilmore M."/>
            <person name="Surin D."/>
            <person name="Walker B."/>
            <person name="Young S."/>
            <person name="Zeng Q."/>
            <person name="Gargeya S."/>
            <person name="Fitzgerald M."/>
            <person name="Haas B."/>
            <person name="Abouelleil A."/>
            <person name="Allen A.W."/>
            <person name="Alvarado L."/>
            <person name="Arachchi H.M."/>
            <person name="Berlin A.M."/>
            <person name="Chapman S.B."/>
            <person name="Gainer-Dewar J."/>
            <person name="Goldberg J."/>
            <person name="Griggs A."/>
            <person name="Gujja S."/>
            <person name="Hansen M."/>
            <person name="Howarth C."/>
            <person name="Imamovic A."/>
            <person name="Ireland A."/>
            <person name="Larimer J."/>
            <person name="McCowan C."/>
            <person name="Murphy C."/>
            <person name="Pearson M."/>
            <person name="Poon T.W."/>
            <person name="Priest M."/>
            <person name="Roberts A."/>
            <person name="Saif S."/>
            <person name="Shea T."/>
            <person name="Sisk P."/>
            <person name="Sykes S."/>
            <person name="Wortman J."/>
            <person name="Nusbaum C."/>
            <person name="Birren B."/>
        </authorList>
    </citation>
    <scope>NUCLEOTIDE SEQUENCE [LARGE SCALE GENOMIC DNA]</scope>
    <source>
        <strain evidence="3 5">ATCC BAA-350</strain>
    </source>
</reference>
<evidence type="ECO:0000313" key="2">
    <source>
        <dbReference type="EMBL" id="EOI53697.1"/>
    </source>
</evidence>
<dbReference type="EMBL" id="AJDQ01000012">
    <property type="protein sequence ID" value="EOI53697.1"/>
    <property type="molecule type" value="Genomic_DNA"/>
</dbReference>
<dbReference type="Proteomes" id="UP000013750">
    <property type="component" value="Unassembled WGS sequence"/>
</dbReference>
<dbReference type="Proteomes" id="UP000014160">
    <property type="component" value="Unassembled WGS sequence"/>
</dbReference>
<dbReference type="RefSeq" id="WP_010781989.1">
    <property type="nucleotide sequence ID" value="NZ_ASWH01000001.1"/>
</dbReference>
<comment type="caution">
    <text evidence="2">The sequence shown here is derived from an EMBL/GenBank/DDBJ whole genome shotgun (WGS) entry which is preliminary data.</text>
</comment>
<dbReference type="Pfam" id="PF00359">
    <property type="entry name" value="PTS_EIIA_2"/>
    <property type="match status" value="1"/>
</dbReference>
<evidence type="ECO:0000259" key="1">
    <source>
        <dbReference type="PROSITE" id="PS51094"/>
    </source>
</evidence>
<proteinExistence type="predicted"/>
<accession>R2XUP9</accession>
<protein>
    <recommendedName>
        <fullName evidence="1">PTS EIIA type-2 domain-containing protein</fullName>
    </recommendedName>
</protein>
<name>R2XUP9_9ENTE</name>
<dbReference type="EMBL" id="ASWH01000001">
    <property type="protein sequence ID" value="EOW81028.1"/>
    <property type="molecule type" value="Genomic_DNA"/>
</dbReference>
<dbReference type="InterPro" id="IPR051541">
    <property type="entry name" value="PTS_SugarTrans_NitroReg"/>
</dbReference>
<dbReference type="PROSITE" id="PS51094">
    <property type="entry name" value="PTS_EIIA_TYPE_2"/>
    <property type="match status" value="1"/>
</dbReference>
<dbReference type="Gene3D" id="3.40.930.10">
    <property type="entry name" value="Mannitol-specific EII, Chain A"/>
    <property type="match status" value="1"/>
</dbReference>
<evidence type="ECO:0000313" key="4">
    <source>
        <dbReference type="Proteomes" id="UP000013750"/>
    </source>
</evidence>
<dbReference type="InterPro" id="IPR016152">
    <property type="entry name" value="PTrfase/Anion_transptr"/>
</dbReference>